<reference evidence="3 4" key="1">
    <citation type="submission" date="2011-07" db="EMBL/GenBank/DDBJ databases">
        <authorList>
            <person name="Coyne R."/>
            <person name="Brami D."/>
            <person name="Johnson J."/>
            <person name="Hostetler J."/>
            <person name="Hannick L."/>
            <person name="Clark T."/>
            <person name="Cassidy-Hanley D."/>
            <person name="Inman J."/>
        </authorList>
    </citation>
    <scope>NUCLEOTIDE SEQUENCE [LARGE SCALE GENOMIC DNA]</scope>
    <source>
        <strain evidence="3 4">G5</strain>
    </source>
</reference>
<sequence length="192" mass="22318">MILKIHKNIITCVEELSFQSELVASSSLDCTIKIWSIQNGTLIREIECKRGVLKISNQNQTLISCGFSHYVNIWNPEISGKIPLLGKLRGHNNLVIFCSFLGNTFNGISLDQDNNIKIWNIKKMQLIQNIDNLQKIDIKSIFYYQKQDRIFIGGKKLIFLERKIIKKNNNMEYIYPIDIDFNVYFNTILILT</sequence>
<dbReference type="OrthoDB" id="1357022at2759"/>
<dbReference type="eggNOG" id="KOG4155">
    <property type="taxonomic scope" value="Eukaryota"/>
</dbReference>
<protein>
    <submittedName>
        <fullName evidence="3">Peptidase caspase catalytic subunit p20, putative</fullName>
        <ecNumber evidence="3">2.7.11.7</ecNumber>
    </submittedName>
</protein>
<dbReference type="InterPro" id="IPR001680">
    <property type="entry name" value="WD40_rpt"/>
</dbReference>
<dbReference type="EC" id="2.7.11.7" evidence="3"/>
<dbReference type="GeneID" id="14910239"/>
<keyword evidence="1" id="KW-0677">Repeat</keyword>
<dbReference type="PANTHER" id="PTHR44324">
    <property type="entry name" value="WD40 REPEAT DOMAIN 95"/>
    <property type="match status" value="1"/>
</dbReference>
<keyword evidence="2" id="KW-0853">WD repeat</keyword>
<dbReference type="SMART" id="SM00320">
    <property type="entry name" value="WD40"/>
    <property type="match status" value="3"/>
</dbReference>
<evidence type="ECO:0000256" key="1">
    <source>
        <dbReference type="ARBA" id="ARBA00022737"/>
    </source>
</evidence>
<keyword evidence="4" id="KW-1185">Reference proteome</keyword>
<dbReference type="Proteomes" id="UP000008983">
    <property type="component" value="Unassembled WGS sequence"/>
</dbReference>
<dbReference type="InterPro" id="IPR015943">
    <property type="entry name" value="WD40/YVTN_repeat-like_dom_sf"/>
</dbReference>
<dbReference type="Pfam" id="PF00400">
    <property type="entry name" value="WD40"/>
    <property type="match status" value="1"/>
</dbReference>
<keyword evidence="3" id="KW-0808">Transferase</keyword>
<dbReference type="STRING" id="857967.G0QL54"/>
<feature type="non-terminal residue" evidence="3">
    <location>
        <position position="192"/>
    </location>
</feature>
<evidence type="ECO:0000313" key="4">
    <source>
        <dbReference type="Proteomes" id="UP000008983"/>
    </source>
</evidence>
<evidence type="ECO:0000256" key="2">
    <source>
        <dbReference type="PROSITE-ProRule" id="PRU00221"/>
    </source>
</evidence>
<proteinExistence type="predicted"/>
<evidence type="ECO:0000313" key="3">
    <source>
        <dbReference type="EMBL" id="EGR34054.1"/>
    </source>
</evidence>
<dbReference type="OMA" id="GHEDIIM"/>
<dbReference type="PROSITE" id="PS50082">
    <property type="entry name" value="WD_REPEATS_2"/>
    <property type="match status" value="2"/>
</dbReference>
<dbReference type="GO" id="GO:0016905">
    <property type="term" value="F:myosin heavy chain kinase activity"/>
    <property type="evidence" value="ECO:0007669"/>
    <property type="project" value="UniProtKB-EC"/>
</dbReference>
<dbReference type="InterPro" id="IPR036322">
    <property type="entry name" value="WD40_repeat_dom_sf"/>
</dbReference>
<accession>G0QL54</accession>
<dbReference type="InParanoid" id="G0QL54"/>
<feature type="repeat" description="WD" evidence="2">
    <location>
        <begin position="3"/>
        <end position="45"/>
    </location>
</feature>
<dbReference type="PANTHER" id="PTHR44324:SF4">
    <property type="entry name" value="WD40 REPEAT DOMAIN 95"/>
    <property type="match status" value="1"/>
</dbReference>
<dbReference type="EMBL" id="GL983216">
    <property type="protein sequence ID" value="EGR34054.1"/>
    <property type="molecule type" value="Genomic_DNA"/>
</dbReference>
<dbReference type="RefSeq" id="XP_004039358.1">
    <property type="nucleotide sequence ID" value="XM_004039310.1"/>
</dbReference>
<organism evidence="3 4">
    <name type="scientific">Ichthyophthirius multifiliis</name>
    <name type="common">White spot disease agent</name>
    <name type="synonym">Ich</name>
    <dbReference type="NCBI Taxonomy" id="5932"/>
    <lineage>
        <taxon>Eukaryota</taxon>
        <taxon>Sar</taxon>
        <taxon>Alveolata</taxon>
        <taxon>Ciliophora</taxon>
        <taxon>Intramacronucleata</taxon>
        <taxon>Oligohymenophorea</taxon>
        <taxon>Hymenostomatida</taxon>
        <taxon>Ophryoglenina</taxon>
        <taxon>Ichthyophthirius</taxon>
    </lineage>
</organism>
<dbReference type="Gene3D" id="2.130.10.10">
    <property type="entry name" value="YVTN repeat-like/Quinoprotein amine dehydrogenase"/>
    <property type="match status" value="1"/>
</dbReference>
<dbReference type="AlphaFoldDB" id="G0QL54"/>
<dbReference type="SUPFAM" id="SSF50978">
    <property type="entry name" value="WD40 repeat-like"/>
    <property type="match status" value="1"/>
</dbReference>
<feature type="repeat" description="WD" evidence="2">
    <location>
        <begin position="88"/>
        <end position="129"/>
    </location>
</feature>
<dbReference type="InterPro" id="IPR051242">
    <property type="entry name" value="WD-EF-hand_domain"/>
</dbReference>
<name>G0QL54_ICHMU</name>
<gene>
    <name evidence="3" type="ORF">IMG5_025640</name>
</gene>